<evidence type="ECO:0000313" key="2">
    <source>
        <dbReference type="Proteomes" id="UP000247810"/>
    </source>
</evidence>
<dbReference type="OrthoDB" id="4158114at2759"/>
<dbReference type="VEuPathDB" id="FungiDB:BO71DRAFT_401766"/>
<dbReference type="InterPro" id="IPR032710">
    <property type="entry name" value="NTF2-like_dom_sf"/>
</dbReference>
<accession>A0A319D137</accession>
<dbReference type="Proteomes" id="UP000247810">
    <property type="component" value="Unassembled WGS sequence"/>
</dbReference>
<keyword evidence="2" id="KW-1185">Reference proteome</keyword>
<dbReference type="PANTHER" id="PTHR41252">
    <property type="entry name" value="BLR2505 PROTEIN"/>
    <property type="match status" value="1"/>
</dbReference>
<dbReference type="EMBL" id="KZ825961">
    <property type="protein sequence ID" value="PYH90960.1"/>
    <property type="molecule type" value="Genomic_DNA"/>
</dbReference>
<evidence type="ECO:0000313" key="1">
    <source>
        <dbReference type="EMBL" id="PYH90960.1"/>
    </source>
</evidence>
<name>A0A319D137_9EURO</name>
<organism evidence="1 2">
    <name type="scientific">Aspergillus ellipticus CBS 707.79</name>
    <dbReference type="NCBI Taxonomy" id="1448320"/>
    <lineage>
        <taxon>Eukaryota</taxon>
        <taxon>Fungi</taxon>
        <taxon>Dikarya</taxon>
        <taxon>Ascomycota</taxon>
        <taxon>Pezizomycotina</taxon>
        <taxon>Eurotiomycetes</taxon>
        <taxon>Eurotiomycetidae</taxon>
        <taxon>Eurotiales</taxon>
        <taxon>Aspergillaceae</taxon>
        <taxon>Aspergillus</taxon>
        <taxon>Aspergillus subgen. Circumdati</taxon>
    </lineage>
</organism>
<reference evidence="1 2" key="1">
    <citation type="submission" date="2018-02" db="EMBL/GenBank/DDBJ databases">
        <title>The genomes of Aspergillus section Nigri reveals drivers in fungal speciation.</title>
        <authorList>
            <consortium name="DOE Joint Genome Institute"/>
            <person name="Vesth T.C."/>
            <person name="Nybo J."/>
            <person name="Theobald S."/>
            <person name="Brandl J."/>
            <person name="Frisvad J.C."/>
            <person name="Nielsen K.F."/>
            <person name="Lyhne E.K."/>
            <person name="Kogle M.E."/>
            <person name="Kuo A."/>
            <person name="Riley R."/>
            <person name="Clum A."/>
            <person name="Nolan M."/>
            <person name="Lipzen A."/>
            <person name="Salamov A."/>
            <person name="Henrissat B."/>
            <person name="Wiebenga A."/>
            <person name="De vries R.P."/>
            <person name="Grigoriev I.V."/>
            <person name="Mortensen U.H."/>
            <person name="Andersen M.R."/>
            <person name="Baker S.E."/>
        </authorList>
    </citation>
    <scope>NUCLEOTIDE SEQUENCE [LARGE SCALE GENOMIC DNA]</scope>
    <source>
        <strain evidence="1 2">CBS 707.79</strain>
    </source>
</reference>
<dbReference type="Gene3D" id="3.10.450.50">
    <property type="match status" value="1"/>
</dbReference>
<gene>
    <name evidence="1" type="ORF">BO71DRAFT_401766</name>
</gene>
<proteinExistence type="predicted"/>
<protein>
    <submittedName>
        <fullName evidence="1">Uncharacterized protein</fullName>
    </submittedName>
</protein>
<dbReference type="PANTHER" id="PTHR41252:SF1">
    <property type="entry name" value="BLR2505 PROTEIN"/>
    <property type="match status" value="1"/>
</dbReference>
<dbReference type="AlphaFoldDB" id="A0A319D137"/>
<dbReference type="SUPFAM" id="SSF54427">
    <property type="entry name" value="NTF2-like"/>
    <property type="match status" value="1"/>
</dbReference>
<sequence>MSEPANHTARSILDAFYAAERVYMSSPPHQRDFGPMAATISPACRLEQTSALPYAGTYFGPEGMQDWSQQMASYFSVVDVQNAEIFERAGSDRIVVVSTVYLKVRKTGEDLHYPFCQVVTVDLEKGQITEMRPFYWDVADVNRSLQ</sequence>